<sequence length="353" mass="40398">MSSSTTPPSPADGTRSVSILEADSDPDRSGLESLEYVSRNTKAVEPAATTKSLTDSIYNYIEENGRTYHRYKEGSYVYPNDESEKERLDLQYELLKILFDYKDFFAPLSDPQRILDVGTGTGGWVIDVAMRFPDCEVTGIDLSPIQPDWVPDNVHFVIDDACEEDWMVEPSSYDLIHTRMMLGSFEDFRDIIARGFKYTKPGGWMESQDLMPTVCCDDGTMAPDHPLSKWTKLNDEAQMRMQRPVRIGNKLKRWFQQAGFVDVQEKVFKLPINPWTKDEKLKIVGRFHEASMVDGIQGFSLAPFSRALGWTKEEIEVYLIDVRKSISDRNVHCYHKVYVVWGRKPYPGELAMG</sequence>
<dbReference type="Gene3D" id="3.40.50.150">
    <property type="entry name" value="Vaccinia Virus protein VP39"/>
    <property type="match status" value="1"/>
</dbReference>
<dbReference type="SUPFAM" id="SSF53335">
    <property type="entry name" value="S-adenosyl-L-methionine-dependent methyltransferases"/>
    <property type="match status" value="1"/>
</dbReference>
<gene>
    <name evidence="2" type="ORF">EV356DRAFT_17004</name>
</gene>
<dbReference type="Pfam" id="PF13489">
    <property type="entry name" value="Methyltransf_23"/>
    <property type="match status" value="1"/>
</dbReference>
<name>A0A6A6HHP9_VIRVR</name>
<dbReference type="GO" id="GO:0008168">
    <property type="term" value="F:methyltransferase activity"/>
    <property type="evidence" value="ECO:0007669"/>
    <property type="project" value="UniProtKB-KW"/>
</dbReference>
<organism evidence="2 3">
    <name type="scientific">Viridothelium virens</name>
    <name type="common">Speckled blister lichen</name>
    <name type="synonym">Trypethelium virens</name>
    <dbReference type="NCBI Taxonomy" id="1048519"/>
    <lineage>
        <taxon>Eukaryota</taxon>
        <taxon>Fungi</taxon>
        <taxon>Dikarya</taxon>
        <taxon>Ascomycota</taxon>
        <taxon>Pezizomycotina</taxon>
        <taxon>Dothideomycetes</taxon>
        <taxon>Dothideomycetes incertae sedis</taxon>
        <taxon>Trypetheliales</taxon>
        <taxon>Trypetheliaceae</taxon>
        <taxon>Viridothelium</taxon>
    </lineage>
</organism>
<keyword evidence="2" id="KW-0489">Methyltransferase</keyword>
<proteinExistence type="predicted"/>
<dbReference type="EMBL" id="ML991780">
    <property type="protein sequence ID" value="KAF2237471.1"/>
    <property type="molecule type" value="Genomic_DNA"/>
</dbReference>
<feature type="region of interest" description="Disordered" evidence="1">
    <location>
        <begin position="1"/>
        <end position="31"/>
    </location>
</feature>
<dbReference type="AlphaFoldDB" id="A0A6A6HHP9"/>
<reference evidence="2" key="1">
    <citation type="journal article" date="2020" name="Stud. Mycol.">
        <title>101 Dothideomycetes genomes: a test case for predicting lifestyles and emergence of pathogens.</title>
        <authorList>
            <person name="Haridas S."/>
            <person name="Albert R."/>
            <person name="Binder M."/>
            <person name="Bloem J."/>
            <person name="Labutti K."/>
            <person name="Salamov A."/>
            <person name="Andreopoulos B."/>
            <person name="Baker S."/>
            <person name="Barry K."/>
            <person name="Bills G."/>
            <person name="Bluhm B."/>
            <person name="Cannon C."/>
            <person name="Castanera R."/>
            <person name="Culley D."/>
            <person name="Daum C."/>
            <person name="Ezra D."/>
            <person name="Gonzalez J."/>
            <person name="Henrissat B."/>
            <person name="Kuo A."/>
            <person name="Liang C."/>
            <person name="Lipzen A."/>
            <person name="Lutzoni F."/>
            <person name="Magnuson J."/>
            <person name="Mondo S."/>
            <person name="Nolan M."/>
            <person name="Ohm R."/>
            <person name="Pangilinan J."/>
            <person name="Park H.-J."/>
            <person name="Ramirez L."/>
            <person name="Alfaro M."/>
            <person name="Sun H."/>
            <person name="Tritt A."/>
            <person name="Yoshinaga Y."/>
            <person name="Zwiers L.-H."/>
            <person name="Turgeon B."/>
            <person name="Goodwin S."/>
            <person name="Spatafora J."/>
            <person name="Crous P."/>
            <person name="Grigoriev I."/>
        </authorList>
    </citation>
    <scope>NUCLEOTIDE SEQUENCE</scope>
    <source>
        <strain evidence="2">Tuck. ex Michener</strain>
    </source>
</reference>
<evidence type="ECO:0000313" key="3">
    <source>
        <dbReference type="Proteomes" id="UP000800092"/>
    </source>
</evidence>
<dbReference type="InterPro" id="IPR029063">
    <property type="entry name" value="SAM-dependent_MTases_sf"/>
</dbReference>
<evidence type="ECO:0000313" key="2">
    <source>
        <dbReference type="EMBL" id="KAF2237471.1"/>
    </source>
</evidence>
<evidence type="ECO:0000256" key="1">
    <source>
        <dbReference type="SAM" id="MobiDB-lite"/>
    </source>
</evidence>
<dbReference type="PANTHER" id="PTHR43591">
    <property type="entry name" value="METHYLTRANSFERASE"/>
    <property type="match status" value="1"/>
</dbReference>
<dbReference type="GO" id="GO:0032259">
    <property type="term" value="P:methylation"/>
    <property type="evidence" value="ECO:0007669"/>
    <property type="project" value="UniProtKB-KW"/>
</dbReference>
<dbReference type="OrthoDB" id="2013972at2759"/>
<dbReference type="PANTHER" id="PTHR43591:SF14">
    <property type="entry name" value="METHYLTRANSFERASE"/>
    <property type="match status" value="1"/>
</dbReference>
<protein>
    <submittedName>
        <fullName evidence="2">S-adenosyl-L-methionine-dependent methyltransferase</fullName>
    </submittedName>
</protein>
<dbReference type="Proteomes" id="UP000800092">
    <property type="component" value="Unassembled WGS sequence"/>
</dbReference>
<keyword evidence="2" id="KW-0808">Transferase</keyword>
<keyword evidence="3" id="KW-1185">Reference proteome</keyword>
<accession>A0A6A6HHP9</accession>
<dbReference type="CDD" id="cd02440">
    <property type="entry name" value="AdoMet_MTases"/>
    <property type="match status" value="1"/>
</dbReference>